<dbReference type="Proteomes" id="UP000790377">
    <property type="component" value="Unassembled WGS sequence"/>
</dbReference>
<sequence>MFCNSSNIDASHSAFNDVRRDQYNYYNNPNPGLENLYKRVATSAAFNSAHRCSPPRCLPGTRQEILKEIFDWVDHTTETGSIFWLSGMAGMGKSAIAQTIAEEYDKQHRLAASFFFSRRESERSDTQRFVPTLVSDMIGFAPAFKSIIARVLDDDPQVITKVLAEQLTKLLLTPLQELKASFTYPIVITIDSLDECEEKLVLELIS</sequence>
<feature type="non-terminal residue" evidence="1">
    <location>
        <position position="206"/>
    </location>
</feature>
<comment type="caution">
    <text evidence="1">The sequence shown here is derived from an EMBL/GenBank/DDBJ whole genome shotgun (WGS) entry which is preliminary data.</text>
</comment>
<accession>A0ACB8A3X2</accession>
<evidence type="ECO:0000313" key="1">
    <source>
        <dbReference type="EMBL" id="KAH7907919.1"/>
    </source>
</evidence>
<proteinExistence type="predicted"/>
<keyword evidence="2" id="KW-1185">Reference proteome</keyword>
<dbReference type="EMBL" id="MU267859">
    <property type="protein sequence ID" value="KAH7907919.1"/>
    <property type="molecule type" value="Genomic_DNA"/>
</dbReference>
<evidence type="ECO:0000313" key="2">
    <source>
        <dbReference type="Proteomes" id="UP000790377"/>
    </source>
</evidence>
<name>A0ACB8A3X2_9AGAM</name>
<organism evidence="1 2">
    <name type="scientific">Hygrophoropsis aurantiaca</name>
    <dbReference type="NCBI Taxonomy" id="72124"/>
    <lineage>
        <taxon>Eukaryota</taxon>
        <taxon>Fungi</taxon>
        <taxon>Dikarya</taxon>
        <taxon>Basidiomycota</taxon>
        <taxon>Agaricomycotina</taxon>
        <taxon>Agaricomycetes</taxon>
        <taxon>Agaricomycetidae</taxon>
        <taxon>Boletales</taxon>
        <taxon>Coniophorineae</taxon>
        <taxon>Hygrophoropsidaceae</taxon>
        <taxon>Hygrophoropsis</taxon>
    </lineage>
</organism>
<gene>
    <name evidence="1" type="ORF">BJ138DRAFT_1116284</name>
</gene>
<protein>
    <submittedName>
        <fullName evidence="1">Uncharacterized protein</fullName>
    </submittedName>
</protein>
<reference evidence="1" key="1">
    <citation type="journal article" date="2021" name="New Phytol.">
        <title>Evolutionary innovations through gain and loss of genes in the ectomycorrhizal Boletales.</title>
        <authorList>
            <person name="Wu G."/>
            <person name="Miyauchi S."/>
            <person name="Morin E."/>
            <person name="Kuo A."/>
            <person name="Drula E."/>
            <person name="Varga T."/>
            <person name="Kohler A."/>
            <person name="Feng B."/>
            <person name="Cao Y."/>
            <person name="Lipzen A."/>
            <person name="Daum C."/>
            <person name="Hundley H."/>
            <person name="Pangilinan J."/>
            <person name="Johnson J."/>
            <person name="Barry K."/>
            <person name="LaButti K."/>
            <person name="Ng V."/>
            <person name="Ahrendt S."/>
            <person name="Min B."/>
            <person name="Choi I.G."/>
            <person name="Park H."/>
            <person name="Plett J.M."/>
            <person name="Magnuson J."/>
            <person name="Spatafora J.W."/>
            <person name="Nagy L.G."/>
            <person name="Henrissat B."/>
            <person name="Grigoriev I.V."/>
            <person name="Yang Z.L."/>
            <person name="Xu J."/>
            <person name="Martin F.M."/>
        </authorList>
    </citation>
    <scope>NUCLEOTIDE SEQUENCE</scope>
    <source>
        <strain evidence="1">ATCC 28755</strain>
    </source>
</reference>